<organism evidence="2 3">
    <name type="scientific">Littorina saxatilis</name>
    <dbReference type="NCBI Taxonomy" id="31220"/>
    <lineage>
        <taxon>Eukaryota</taxon>
        <taxon>Metazoa</taxon>
        <taxon>Spiralia</taxon>
        <taxon>Lophotrochozoa</taxon>
        <taxon>Mollusca</taxon>
        <taxon>Gastropoda</taxon>
        <taxon>Caenogastropoda</taxon>
        <taxon>Littorinimorpha</taxon>
        <taxon>Littorinoidea</taxon>
        <taxon>Littorinidae</taxon>
        <taxon>Littorina</taxon>
    </lineage>
</organism>
<evidence type="ECO:0000256" key="1">
    <source>
        <dbReference type="SAM" id="MobiDB-lite"/>
    </source>
</evidence>
<keyword evidence="3" id="KW-1185">Reference proteome</keyword>
<feature type="compositionally biased region" description="Acidic residues" evidence="1">
    <location>
        <begin position="97"/>
        <end position="118"/>
    </location>
</feature>
<evidence type="ECO:0000313" key="3">
    <source>
        <dbReference type="Proteomes" id="UP001374579"/>
    </source>
</evidence>
<feature type="compositionally biased region" description="Acidic residues" evidence="1">
    <location>
        <begin position="72"/>
        <end position="82"/>
    </location>
</feature>
<feature type="compositionally biased region" description="Pro residues" evidence="1">
    <location>
        <begin position="86"/>
        <end position="95"/>
    </location>
</feature>
<feature type="compositionally biased region" description="Pro residues" evidence="1">
    <location>
        <begin position="19"/>
        <end position="40"/>
    </location>
</feature>
<sequence length="314" mass="34773">MTAMPQRPPTRRPLTDQNDPPPPSLPPRPGGRGAPRPPLKTPVTAGDSDDGSNTDPEDYVEPANKNGASNDDQPEEVYDDFDEKPPPLPPHPPADPEGQEIYDDCNEEVQEIYDDLNEELPRPGPIVQHLPKKPVRNLPPPPPPELTKESRSVYEFDPDESGPQVPPSPPEGDSVYEVGDSEHHYHLRFRHRKTKRNQNPGCILSLKVLQPQSPSSLGAQGCSSTPTSCWVRRRTFARSAPRTSLVRRTTRLMNPRSTGIAHKLCLKLNENWREKLTGGQASVSNQCPNLVVLTHLAAKATIVLSPMVAELRTR</sequence>
<comment type="caution">
    <text evidence="2">The sequence shown here is derived from an EMBL/GenBank/DDBJ whole genome shotgun (WGS) entry which is preliminary data.</text>
</comment>
<reference evidence="2 3" key="1">
    <citation type="submission" date="2024-02" db="EMBL/GenBank/DDBJ databases">
        <title>Chromosome-scale genome assembly of the rough periwinkle Littorina saxatilis.</title>
        <authorList>
            <person name="De Jode A."/>
            <person name="Faria R."/>
            <person name="Formenti G."/>
            <person name="Sims Y."/>
            <person name="Smith T.P."/>
            <person name="Tracey A."/>
            <person name="Wood J.M.D."/>
            <person name="Zagrodzka Z.B."/>
            <person name="Johannesson K."/>
            <person name="Butlin R.K."/>
            <person name="Leder E.H."/>
        </authorList>
    </citation>
    <scope>NUCLEOTIDE SEQUENCE [LARGE SCALE GENOMIC DNA]</scope>
    <source>
        <strain evidence="2">Snail1</strain>
        <tissue evidence="2">Muscle</tissue>
    </source>
</reference>
<evidence type="ECO:0000313" key="2">
    <source>
        <dbReference type="EMBL" id="KAK7110373.1"/>
    </source>
</evidence>
<dbReference type="EMBL" id="JBAMIC010000003">
    <property type="protein sequence ID" value="KAK7110373.1"/>
    <property type="molecule type" value="Genomic_DNA"/>
</dbReference>
<accession>A0AAN9GIS6</accession>
<feature type="compositionally biased region" description="Acidic residues" evidence="1">
    <location>
        <begin position="47"/>
        <end position="60"/>
    </location>
</feature>
<protein>
    <submittedName>
        <fullName evidence="2">Uncharacterized protein</fullName>
    </submittedName>
</protein>
<dbReference type="Proteomes" id="UP001374579">
    <property type="component" value="Unassembled WGS sequence"/>
</dbReference>
<proteinExistence type="predicted"/>
<name>A0AAN9GIS6_9CAEN</name>
<feature type="region of interest" description="Disordered" evidence="1">
    <location>
        <begin position="1"/>
        <end position="176"/>
    </location>
</feature>
<gene>
    <name evidence="2" type="ORF">V1264_014257</name>
</gene>
<dbReference type="AlphaFoldDB" id="A0AAN9GIS6"/>